<dbReference type="AlphaFoldDB" id="A0A8T1VVU4"/>
<accession>A0A8T1VVU4</accession>
<evidence type="ECO:0000313" key="3">
    <source>
        <dbReference type="Proteomes" id="UP000694044"/>
    </source>
</evidence>
<dbReference type="Proteomes" id="UP000694044">
    <property type="component" value="Unassembled WGS sequence"/>
</dbReference>
<dbReference type="EMBL" id="JAGDFM010000150">
    <property type="protein sequence ID" value="KAG7384358.1"/>
    <property type="molecule type" value="Genomic_DNA"/>
</dbReference>
<organism evidence="2 3">
    <name type="scientific">Phytophthora pseudosyringae</name>
    <dbReference type="NCBI Taxonomy" id="221518"/>
    <lineage>
        <taxon>Eukaryota</taxon>
        <taxon>Sar</taxon>
        <taxon>Stramenopiles</taxon>
        <taxon>Oomycota</taxon>
        <taxon>Peronosporomycetes</taxon>
        <taxon>Peronosporales</taxon>
        <taxon>Peronosporaceae</taxon>
        <taxon>Phytophthora</taxon>
    </lineage>
</organism>
<gene>
    <name evidence="2" type="ORF">PHYPSEUDO_002765</name>
</gene>
<proteinExistence type="predicted"/>
<comment type="caution">
    <text evidence="2">The sequence shown here is derived from an EMBL/GenBank/DDBJ whole genome shotgun (WGS) entry which is preliminary data.</text>
</comment>
<reference evidence="2" key="1">
    <citation type="submission" date="2021-02" db="EMBL/GenBank/DDBJ databases">
        <authorList>
            <person name="Palmer J.M."/>
        </authorList>
    </citation>
    <scope>NUCLEOTIDE SEQUENCE</scope>
    <source>
        <strain evidence="2">SCRP734</strain>
    </source>
</reference>
<feature type="region of interest" description="Disordered" evidence="1">
    <location>
        <begin position="1"/>
        <end position="26"/>
    </location>
</feature>
<name>A0A8T1VVU4_9STRA</name>
<evidence type="ECO:0000313" key="2">
    <source>
        <dbReference type="EMBL" id="KAG7384358.1"/>
    </source>
</evidence>
<protein>
    <submittedName>
        <fullName evidence="2">Uncharacterized protein</fullName>
    </submittedName>
</protein>
<sequence>MDMTTRPHNQCAGLTERHHQGQHRTHSTPIIGVQCHAQHVLAAGLELPRGVSQQVAGKPFGVEKPVAMERALAAGRGTELTLGVGLLYSHWDMIVNRAAMIRLLGLVQGLQRARSSAPTKRIDTKFTLVACPALSLSLSLSLRRVPEMSELRMEWGA</sequence>
<keyword evidence="3" id="KW-1185">Reference proteome</keyword>
<evidence type="ECO:0000256" key="1">
    <source>
        <dbReference type="SAM" id="MobiDB-lite"/>
    </source>
</evidence>